<dbReference type="SMART" id="SM01264">
    <property type="entry name" value="M16C_associated"/>
    <property type="match status" value="1"/>
</dbReference>
<organism evidence="2 3">
    <name type="scientific">Propionispora vibrioides</name>
    <dbReference type="NCBI Taxonomy" id="112903"/>
    <lineage>
        <taxon>Bacteria</taxon>
        <taxon>Bacillati</taxon>
        <taxon>Bacillota</taxon>
        <taxon>Negativicutes</taxon>
        <taxon>Selenomonadales</taxon>
        <taxon>Sporomusaceae</taxon>
        <taxon>Propionispora</taxon>
    </lineage>
</organism>
<accession>A0A1H8PLQ2</accession>
<dbReference type="OrthoDB" id="9762027at2"/>
<dbReference type="Proteomes" id="UP000198847">
    <property type="component" value="Unassembled WGS sequence"/>
</dbReference>
<dbReference type="Pfam" id="PF05193">
    <property type="entry name" value="Peptidase_M16_C"/>
    <property type="match status" value="1"/>
</dbReference>
<dbReference type="InterPro" id="IPR011249">
    <property type="entry name" value="Metalloenz_LuxS/M16"/>
</dbReference>
<keyword evidence="3" id="KW-1185">Reference proteome</keyword>
<sequence>MEWKIGQIYHGFRLQEEQTVADIQSDAKLFCHEKSGARLLVLANGDDNKVFSATFRTPPADSTGVAHIIEHSVLCGSRKFPLKEPFVELVKGSLNTFLNAMTFPDKTMYPVASRNDKDFRNLMDVYLDAVFYPDIYQCPETLMQEGWHYELESKDSELIYKGVVYNEMKGVFSSPDAVLEHKVMTTLFPDTTYGLESGGDPEFIPELTQEQFLNFHRQYYHPSNSYLFLYGDMDILEQLRFMDEEYLSHFDKIEVDSDIAAQPAFGRRIEQDYDYPVGPSESTQDKTFFSLNFVIGDAQEPELVLAFDLLNYLLLETPAAPLKQALLEAGVGSDVSGSFDRGLLQPTWGIVISGTNEDQKELFVRTVETELRRLVAEGIDKKLIEAAINIFEFTYREANFGSRPKGLIYNIKCLESWLYDQSPLVYLEYTNPLAKIKAALTTGYFENLIDTYLLQNKHQALVVLKPRQGLAAEKDQAVREHLAAYKASLSEAELDRLIQQTARLKELQQAPDSPEDLASIPLLAIDDIEKKVEELPVAERTENGVTVLFHPLATNGIIYVNLYFDLTAVPQSHLPYVYLLTEVLGKMDTEKYGYSELSNEINLWTGGFAYRTAAYGENMEADKFSPKLMVKSKALQEKLPQMMDLFHQIIGKSVFSDRKRLQEVVRESKAKWDNNVFRRGQEIVAARVLSYVSPGAHYNEAGLLSFYEFITELDTNFAAKAAEIVAGLEFVAAQIYNKNNLLVGVTATEEQYAAFQPVFKDFCGQLSTAALPTQPYQAALEKRNEGIMTAGKVQYVAKGANFRRLGYSYQGSYKVLETILRYDYLWTKVRVQGGAYGGFATLERNGNLVFGSYRDPNLKETLAVYDETADYLNGFAVDDREMTKYIIGTISRLDTPLTVSQKGEQADLLYIRKVSQSDRQQERDEILGTRQQDIRQLAGMIEAAMAENYLCVLGGEEKIKANEAIFNRTLQVRP</sequence>
<dbReference type="GO" id="GO:0046872">
    <property type="term" value="F:metal ion binding"/>
    <property type="evidence" value="ECO:0007669"/>
    <property type="project" value="InterPro"/>
</dbReference>
<gene>
    <name evidence="2" type="ORF">SAMN04490178_10219</name>
</gene>
<dbReference type="Pfam" id="PF22516">
    <property type="entry name" value="PreP_C"/>
    <property type="match status" value="1"/>
</dbReference>
<dbReference type="SUPFAM" id="SSF63411">
    <property type="entry name" value="LuxS/MPP-like metallohydrolase"/>
    <property type="match status" value="4"/>
</dbReference>
<dbReference type="InterPro" id="IPR013578">
    <property type="entry name" value="Peptidase_M16C_assoc"/>
</dbReference>
<reference evidence="2 3" key="1">
    <citation type="submission" date="2016-10" db="EMBL/GenBank/DDBJ databases">
        <authorList>
            <person name="de Groot N.N."/>
        </authorList>
    </citation>
    <scope>NUCLEOTIDE SEQUENCE [LARGE SCALE GENOMIC DNA]</scope>
    <source>
        <strain evidence="2 3">DSM 13305</strain>
    </source>
</reference>
<dbReference type="PANTHER" id="PTHR43016:SF13">
    <property type="entry name" value="PRESEQUENCE PROTEASE, MITOCHONDRIAL"/>
    <property type="match status" value="1"/>
</dbReference>
<dbReference type="Pfam" id="PF08367">
    <property type="entry name" value="M16C_assoc"/>
    <property type="match status" value="1"/>
</dbReference>
<dbReference type="FunFam" id="3.30.830.10:FF:000034">
    <property type="entry name" value="presequence protease 1, chloroplastic/mitochondrial"/>
    <property type="match status" value="1"/>
</dbReference>
<proteinExistence type="predicted"/>
<name>A0A1H8PLQ2_9FIRM</name>
<dbReference type="EMBL" id="FODY01000002">
    <property type="protein sequence ID" value="SEO42939.1"/>
    <property type="molecule type" value="Genomic_DNA"/>
</dbReference>
<dbReference type="InterPro" id="IPR055130">
    <property type="entry name" value="PreP_C"/>
</dbReference>
<feature type="domain" description="Peptidase M16C associated" evidence="1">
    <location>
        <begin position="464"/>
        <end position="713"/>
    </location>
</feature>
<dbReference type="GO" id="GO:0016485">
    <property type="term" value="P:protein processing"/>
    <property type="evidence" value="ECO:0007669"/>
    <property type="project" value="TreeGrafter"/>
</dbReference>
<evidence type="ECO:0000259" key="1">
    <source>
        <dbReference type="SMART" id="SM01264"/>
    </source>
</evidence>
<dbReference type="PANTHER" id="PTHR43016">
    <property type="entry name" value="PRESEQUENCE PROTEASE"/>
    <property type="match status" value="1"/>
</dbReference>
<evidence type="ECO:0000313" key="3">
    <source>
        <dbReference type="Proteomes" id="UP000198847"/>
    </source>
</evidence>
<dbReference type="STRING" id="112903.SAMN04490178_10219"/>
<dbReference type="AlphaFoldDB" id="A0A1H8PLQ2"/>
<dbReference type="Gene3D" id="3.30.830.10">
    <property type="entry name" value="Metalloenzyme, LuxS/M16 peptidase-like"/>
    <property type="match status" value="4"/>
</dbReference>
<dbReference type="InterPro" id="IPR011765">
    <property type="entry name" value="Pept_M16_N"/>
</dbReference>
<dbReference type="GO" id="GO:0004222">
    <property type="term" value="F:metalloendopeptidase activity"/>
    <property type="evidence" value="ECO:0007669"/>
    <property type="project" value="TreeGrafter"/>
</dbReference>
<protein>
    <recommendedName>
        <fullName evidence="1">Peptidase M16C associated domain-containing protein</fullName>
    </recommendedName>
</protein>
<dbReference type="Pfam" id="PF00675">
    <property type="entry name" value="Peptidase_M16"/>
    <property type="match status" value="1"/>
</dbReference>
<dbReference type="InterPro" id="IPR007863">
    <property type="entry name" value="Peptidase_M16_C"/>
</dbReference>
<evidence type="ECO:0000313" key="2">
    <source>
        <dbReference type="EMBL" id="SEO42939.1"/>
    </source>
</evidence>
<dbReference type="RefSeq" id="WP_091743740.1">
    <property type="nucleotide sequence ID" value="NZ_FODY01000002.1"/>
</dbReference>